<feature type="transmembrane region" description="Helical" evidence="5">
    <location>
        <begin position="153"/>
        <end position="173"/>
    </location>
</feature>
<dbReference type="Proteomes" id="UP000796880">
    <property type="component" value="Unassembled WGS sequence"/>
</dbReference>
<evidence type="ECO:0000313" key="9">
    <source>
        <dbReference type="Proteomes" id="UP000796880"/>
    </source>
</evidence>
<keyword evidence="9" id="KW-1185">Reference proteome</keyword>
<protein>
    <recommendedName>
        <fullName evidence="10">Nodulin-like domain-containing protein</fullName>
    </recommendedName>
</protein>
<dbReference type="SUPFAM" id="SSF103473">
    <property type="entry name" value="MFS general substrate transporter"/>
    <property type="match status" value="1"/>
</dbReference>
<evidence type="ECO:0008006" key="10">
    <source>
        <dbReference type="Google" id="ProtNLM"/>
    </source>
</evidence>
<accession>A0A8K0DRX6</accession>
<evidence type="ECO:0000256" key="4">
    <source>
        <dbReference type="ARBA" id="ARBA00023136"/>
    </source>
</evidence>
<comment type="subcellular location">
    <subcellularLocation>
        <location evidence="1">Membrane</location>
        <topology evidence="1">Multi-pass membrane protein</topology>
    </subcellularLocation>
</comment>
<name>A0A8K0DRX6_9ROSA</name>
<feature type="transmembrane region" description="Helical" evidence="5">
    <location>
        <begin position="452"/>
        <end position="474"/>
    </location>
</feature>
<dbReference type="InterPro" id="IPR056555">
    <property type="entry name" value="NFD4_C"/>
</dbReference>
<dbReference type="InterPro" id="IPR036259">
    <property type="entry name" value="MFS_trans_sf"/>
</dbReference>
<dbReference type="PANTHER" id="PTHR21576:SF156">
    <property type="entry name" value="PROTEIN NUCLEAR FUSION DEFECTIVE 4-LIKE"/>
    <property type="match status" value="1"/>
</dbReference>
<evidence type="ECO:0000259" key="6">
    <source>
        <dbReference type="Pfam" id="PF06813"/>
    </source>
</evidence>
<feature type="transmembrane region" description="Helical" evidence="5">
    <location>
        <begin position="486"/>
        <end position="510"/>
    </location>
</feature>
<feature type="transmembrane region" description="Helical" evidence="5">
    <location>
        <begin position="427"/>
        <end position="446"/>
    </location>
</feature>
<feature type="transmembrane region" description="Helical" evidence="5">
    <location>
        <begin position="24"/>
        <end position="46"/>
    </location>
</feature>
<dbReference type="OrthoDB" id="410267at2759"/>
<keyword evidence="3 5" id="KW-1133">Transmembrane helix</keyword>
<evidence type="ECO:0000259" key="7">
    <source>
        <dbReference type="Pfam" id="PF23262"/>
    </source>
</evidence>
<feature type="transmembrane region" description="Helical" evidence="5">
    <location>
        <begin position="250"/>
        <end position="270"/>
    </location>
</feature>
<feature type="transmembrane region" description="Helical" evidence="5">
    <location>
        <begin position="88"/>
        <end position="106"/>
    </location>
</feature>
<dbReference type="CDD" id="cd17354">
    <property type="entry name" value="MFS_Mch1p_like"/>
    <property type="match status" value="1"/>
</dbReference>
<dbReference type="InterPro" id="IPR010658">
    <property type="entry name" value="Nodulin-like"/>
</dbReference>
<proteinExistence type="predicted"/>
<dbReference type="Gene3D" id="1.20.1250.20">
    <property type="entry name" value="MFS general substrate transporter like domains"/>
    <property type="match status" value="1"/>
</dbReference>
<evidence type="ECO:0000313" key="8">
    <source>
        <dbReference type="EMBL" id="KAF3434048.1"/>
    </source>
</evidence>
<evidence type="ECO:0000256" key="1">
    <source>
        <dbReference type="ARBA" id="ARBA00004141"/>
    </source>
</evidence>
<gene>
    <name evidence="8" type="ORF">FNV43_RR25151</name>
</gene>
<dbReference type="PANTHER" id="PTHR21576">
    <property type="entry name" value="UNCHARACTERIZED NODULIN-LIKE PROTEIN"/>
    <property type="match status" value="1"/>
</dbReference>
<dbReference type="Pfam" id="PF23262">
    <property type="entry name" value="NFD4_C"/>
    <property type="match status" value="1"/>
</dbReference>
<evidence type="ECO:0000256" key="5">
    <source>
        <dbReference type="SAM" id="Phobius"/>
    </source>
</evidence>
<feature type="transmembrane region" description="Helical" evidence="5">
    <location>
        <begin position="222"/>
        <end position="244"/>
    </location>
</feature>
<feature type="transmembrane region" description="Helical" evidence="5">
    <location>
        <begin position="396"/>
        <end position="415"/>
    </location>
</feature>
<dbReference type="GO" id="GO:0016020">
    <property type="term" value="C:membrane"/>
    <property type="evidence" value="ECO:0007669"/>
    <property type="project" value="UniProtKB-SubCell"/>
</dbReference>
<evidence type="ECO:0000256" key="3">
    <source>
        <dbReference type="ARBA" id="ARBA00022989"/>
    </source>
</evidence>
<dbReference type="Pfam" id="PF06813">
    <property type="entry name" value="Nodulin-like"/>
    <property type="match status" value="1"/>
</dbReference>
<keyword evidence="2 5" id="KW-0812">Transmembrane</keyword>
<keyword evidence="4 5" id="KW-0472">Membrane</keyword>
<evidence type="ECO:0000256" key="2">
    <source>
        <dbReference type="ARBA" id="ARBA00022692"/>
    </source>
</evidence>
<dbReference type="AlphaFoldDB" id="A0A8K0DRX6"/>
<feature type="transmembrane region" description="Helical" evidence="5">
    <location>
        <begin position="185"/>
        <end position="201"/>
    </location>
</feature>
<dbReference type="EMBL" id="VOIH02000011">
    <property type="protein sequence ID" value="KAF3434048.1"/>
    <property type="molecule type" value="Genomic_DNA"/>
</dbReference>
<feature type="domain" description="NFD4 C-terminal" evidence="7">
    <location>
        <begin position="367"/>
        <end position="568"/>
    </location>
</feature>
<feature type="domain" description="Nodulin-like" evidence="6">
    <location>
        <begin position="23"/>
        <end position="269"/>
    </location>
</feature>
<feature type="transmembrane region" description="Helical" evidence="5">
    <location>
        <begin position="541"/>
        <end position="562"/>
    </location>
</feature>
<sequence length="611" mass="67332">MGFNGVQNFSDLKSLAHQVLTGRWLMVFASFLMMATAGASYMFALYSNDIKSVLGYDQTTLNLISFFKDVGANIGILSGLINELTPPWVVLFVGGLLNFFGYFMIWLSVTQKIPKPQVWQLCLYIAIGANSHTFINTGALVTCVKNFPNSRGVLLGLLQGYIGISAAVISQLYPAFYGLNDTKSFTLFVSWLPTVLCFSSLRTIRIMKVTQHKNERKVLYKFLYISLALTLYLLTIIIVAHNVTFNQGQYGGSAAVVILLLFLPLYVVVAEEHGLWKSKRISASLPPSVSVITHNFLPSPASPTPSMDFSTSSPAARMILQKKVSEKRTVISCWDSTFKPPEIGDDYTILQALFSVEMLSLFLSTMCGLGGTITMIDNLGQIGTSLGYSSQSITTFVSLTSIWVYFGQVTIGILSEVFITKYKIPRPLMLTLTLLFSCIGYLLIAFNVKHGLYAASIITGFCCGAQWPLIFSIISEVFGLKHYSTLYNFGSVASPVGLYLFNVKVTGYLYDKEAMKQLEALGLKREVGKELICNGGECYKLSFIIITAVSLFGTLVSLVLVWRTRKFYKSDIYSKFREDQEAMKAAENDRAAAAATNKVGPPSSEAVVVTA</sequence>
<reference evidence="8" key="1">
    <citation type="submission" date="2020-03" db="EMBL/GenBank/DDBJ databases">
        <title>A high-quality chromosome-level genome assembly of a woody plant with both climbing and erect habits, Rhamnella rubrinervis.</title>
        <authorList>
            <person name="Lu Z."/>
            <person name="Yang Y."/>
            <person name="Zhu X."/>
            <person name="Sun Y."/>
        </authorList>
    </citation>
    <scope>NUCLEOTIDE SEQUENCE</scope>
    <source>
        <strain evidence="8">BYM</strain>
        <tissue evidence="8">Leaf</tissue>
    </source>
</reference>
<feature type="transmembrane region" description="Helical" evidence="5">
    <location>
        <begin position="358"/>
        <end position="376"/>
    </location>
</feature>
<comment type="caution">
    <text evidence="8">The sequence shown here is derived from an EMBL/GenBank/DDBJ whole genome shotgun (WGS) entry which is preliminary data.</text>
</comment>
<organism evidence="8 9">
    <name type="scientific">Rhamnella rubrinervis</name>
    <dbReference type="NCBI Taxonomy" id="2594499"/>
    <lineage>
        <taxon>Eukaryota</taxon>
        <taxon>Viridiplantae</taxon>
        <taxon>Streptophyta</taxon>
        <taxon>Embryophyta</taxon>
        <taxon>Tracheophyta</taxon>
        <taxon>Spermatophyta</taxon>
        <taxon>Magnoliopsida</taxon>
        <taxon>eudicotyledons</taxon>
        <taxon>Gunneridae</taxon>
        <taxon>Pentapetalae</taxon>
        <taxon>rosids</taxon>
        <taxon>fabids</taxon>
        <taxon>Rosales</taxon>
        <taxon>Rhamnaceae</taxon>
        <taxon>rhamnoid group</taxon>
        <taxon>Rhamneae</taxon>
        <taxon>Rhamnella</taxon>
    </lineage>
</organism>